<evidence type="ECO:0000256" key="1">
    <source>
        <dbReference type="SAM" id="MobiDB-lite"/>
    </source>
</evidence>
<proteinExistence type="predicted"/>
<accession>A0ABT1XCM5</accession>
<dbReference type="RefSeq" id="WP_257719356.1">
    <property type="nucleotide sequence ID" value="NZ_JANJOU010000040.1"/>
</dbReference>
<dbReference type="Proteomes" id="UP001524642">
    <property type="component" value="Unassembled WGS sequence"/>
</dbReference>
<protein>
    <submittedName>
        <fullName evidence="2">Uncharacterized protein</fullName>
    </submittedName>
</protein>
<feature type="region of interest" description="Disordered" evidence="1">
    <location>
        <begin position="34"/>
        <end position="62"/>
    </location>
</feature>
<keyword evidence="3" id="KW-1185">Reference proteome</keyword>
<evidence type="ECO:0000313" key="3">
    <source>
        <dbReference type="Proteomes" id="UP001524642"/>
    </source>
</evidence>
<comment type="caution">
    <text evidence="2">The sequence shown here is derived from an EMBL/GenBank/DDBJ whole genome shotgun (WGS) entry which is preliminary data.</text>
</comment>
<name>A0ABT1XCM5_9PROT</name>
<evidence type="ECO:0000313" key="2">
    <source>
        <dbReference type="EMBL" id="MCR0985709.1"/>
    </source>
</evidence>
<dbReference type="EMBL" id="JANJOU010000040">
    <property type="protein sequence ID" value="MCR0985709.1"/>
    <property type="molecule type" value="Genomic_DNA"/>
</dbReference>
<reference evidence="2 3" key="1">
    <citation type="submission" date="2022-06" db="EMBL/GenBank/DDBJ databases">
        <title>Roseomonas CN29.</title>
        <authorList>
            <person name="Cheng Y."/>
            <person name="He X."/>
        </authorList>
    </citation>
    <scope>NUCLEOTIDE SEQUENCE [LARGE SCALE GENOMIC DNA]</scope>
    <source>
        <strain evidence="2 3">CN29</strain>
    </source>
</reference>
<feature type="compositionally biased region" description="Polar residues" evidence="1">
    <location>
        <begin position="39"/>
        <end position="62"/>
    </location>
</feature>
<gene>
    <name evidence="2" type="ORF">NRP21_27020</name>
</gene>
<organism evidence="2 3">
    <name type="scientific">Roseomonas populi</name>
    <dbReference type="NCBI Taxonomy" id="3121582"/>
    <lineage>
        <taxon>Bacteria</taxon>
        <taxon>Pseudomonadati</taxon>
        <taxon>Pseudomonadota</taxon>
        <taxon>Alphaproteobacteria</taxon>
        <taxon>Acetobacterales</taxon>
        <taxon>Roseomonadaceae</taxon>
        <taxon>Roseomonas</taxon>
    </lineage>
</organism>
<sequence length="62" mass="6351">MKSMNSSAIVIAGLAILALVLAAPLSWFLEKGASGGGNPANSFSIPHTTTYDPADRSSTSTR</sequence>